<accession>A0A399ER13</accession>
<dbReference type="Proteomes" id="UP000265715">
    <property type="component" value="Unassembled WGS sequence"/>
</dbReference>
<protein>
    <recommendedName>
        <fullName evidence="3">Tetratricopeptide repeat protein</fullName>
    </recommendedName>
</protein>
<dbReference type="InterPro" id="IPR011990">
    <property type="entry name" value="TPR-like_helical_dom_sf"/>
</dbReference>
<organism evidence="1 2">
    <name type="scientific">Calidithermus terrae</name>
    <dbReference type="NCBI Taxonomy" id="1408545"/>
    <lineage>
        <taxon>Bacteria</taxon>
        <taxon>Thermotogati</taxon>
        <taxon>Deinococcota</taxon>
        <taxon>Deinococci</taxon>
        <taxon>Thermales</taxon>
        <taxon>Thermaceae</taxon>
        <taxon>Calidithermus</taxon>
    </lineage>
</organism>
<dbReference type="SUPFAM" id="SSF48452">
    <property type="entry name" value="TPR-like"/>
    <property type="match status" value="1"/>
</dbReference>
<evidence type="ECO:0008006" key="3">
    <source>
        <dbReference type="Google" id="ProtNLM"/>
    </source>
</evidence>
<gene>
    <name evidence="1" type="ORF">Mterra_01707</name>
</gene>
<proteinExistence type="predicted"/>
<name>A0A399ER13_9DEIN</name>
<dbReference type="OrthoDB" id="32842at2"/>
<dbReference type="AlphaFoldDB" id="A0A399ER13"/>
<evidence type="ECO:0000313" key="2">
    <source>
        <dbReference type="Proteomes" id="UP000265715"/>
    </source>
</evidence>
<reference evidence="1 2" key="1">
    <citation type="submission" date="2018-08" db="EMBL/GenBank/DDBJ databases">
        <title>Meiothermus terrae DSM 26712 genome sequencing project.</title>
        <authorList>
            <person name="Da Costa M.S."/>
            <person name="Albuquerque L."/>
            <person name="Raposo P."/>
            <person name="Froufe H.J.C."/>
            <person name="Barroso C.S."/>
            <person name="Egas C."/>
        </authorList>
    </citation>
    <scope>NUCLEOTIDE SEQUENCE [LARGE SCALE GENOMIC DNA]</scope>
    <source>
        <strain evidence="1 2">DSM 26712</strain>
    </source>
</reference>
<dbReference type="RefSeq" id="WP_119314830.1">
    <property type="nucleotide sequence ID" value="NZ_QXDL01000058.1"/>
</dbReference>
<dbReference type="Gene3D" id="1.25.40.10">
    <property type="entry name" value="Tetratricopeptide repeat domain"/>
    <property type="match status" value="1"/>
</dbReference>
<sequence>MQRLLDQAAEILQDARDTAPAEAAGKLKEALSLLEAARPGSERDGLMALAYLRLAQAQKRLGNPAEAERAFMLGYSYARTSREDRVRRFAEKLREELESSP</sequence>
<comment type="caution">
    <text evidence="1">The sequence shown here is derived from an EMBL/GenBank/DDBJ whole genome shotgun (WGS) entry which is preliminary data.</text>
</comment>
<keyword evidence="2" id="KW-1185">Reference proteome</keyword>
<dbReference type="EMBL" id="QXDL01000058">
    <property type="protein sequence ID" value="RIH85469.1"/>
    <property type="molecule type" value="Genomic_DNA"/>
</dbReference>
<evidence type="ECO:0000313" key="1">
    <source>
        <dbReference type="EMBL" id="RIH85469.1"/>
    </source>
</evidence>